<evidence type="ECO:0000256" key="1">
    <source>
        <dbReference type="ARBA" id="ARBA00022723"/>
    </source>
</evidence>
<feature type="domain" description="EF-hand" evidence="5">
    <location>
        <begin position="190"/>
        <end position="225"/>
    </location>
</feature>
<protein>
    <recommendedName>
        <fullName evidence="5">EF-hand domain-containing protein</fullName>
    </recommendedName>
</protein>
<name>A0A7S4K6M2_9STRA</name>
<organism evidence="6">
    <name type="scientific">Odontella aurita</name>
    <dbReference type="NCBI Taxonomy" id="265563"/>
    <lineage>
        <taxon>Eukaryota</taxon>
        <taxon>Sar</taxon>
        <taxon>Stramenopiles</taxon>
        <taxon>Ochrophyta</taxon>
        <taxon>Bacillariophyta</taxon>
        <taxon>Mediophyceae</taxon>
        <taxon>Biddulphiophycidae</taxon>
        <taxon>Eupodiscales</taxon>
        <taxon>Odontellaceae</taxon>
        <taxon>Odontella</taxon>
    </lineage>
</organism>
<feature type="domain" description="EF-hand" evidence="5">
    <location>
        <begin position="63"/>
        <end position="98"/>
    </location>
</feature>
<reference evidence="6" key="1">
    <citation type="submission" date="2021-01" db="EMBL/GenBank/DDBJ databases">
        <authorList>
            <person name="Corre E."/>
            <person name="Pelletier E."/>
            <person name="Niang G."/>
            <person name="Scheremetjew M."/>
            <person name="Finn R."/>
            <person name="Kale V."/>
            <person name="Holt S."/>
            <person name="Cochrane G."/>
            <person name="Meng A."/>
            <person name="Brown T."/>
            <person name="Cohen L."/>
        </authorList>
    </citation>
    <scope>NUCLEOTIDE SEQUENCE</scope>
    <source>
        <strain evidence="6">Isolate 1302-5</strain>
    </source>
</reference>
<evidence type="ECO:0000256" key="2">
    <source>
        <dbReference type="ARBA" id="ARBA00022737"/>
    </source>
</evidence>
<dbReference type="InterPro" id="IPR011992">
    <property type="entry name" value="EF-hand-dom_pair"/>
</dbReference>
<keyword evidence="2" id="KW-0677">Repeat</keyword>
<dbReference type="Pfam" id="PF13202">
    <property type="entry name" value="EF-hand_5"/>
    <property type="match status" value="1"/>
</dbReference>
<proteinExistence type="predicted"/>
<dbReference type="InterPro" id="IPR002048">
    <property type="entry name" value="EF_hand_dom"/>
</dbReference>
<dbReference type="PROSITE" id="PS50222">
    <property type="entry name" value="EF_HAND_2"/>
    <property type="match status" value="5"/>
</dbReference>
<evidence type="ECO:0000256" key="4">
    <source>
        <dbReference type="SAM" id="MobiDB-lite"/>
    </source>
</evidence>
<keyword evidence="1" id="KW-0479">Metal-binding</keyword>
<dbReference type="GO" id="GO:0005509">
    <property type="term" value="F:calcium ion binding"/>
    <property type="evidence" value="ECO:0007669"/>
    <property type="project" value="InterPro"/>
</dbReference>
<evidence type="ECO:0000313" key="6">
    <source>
        <dbReference type="EMBL" id="CAE2285431.1"/>
    </source>
</evidence>
<dbReference type="SUPFAM" id="SSF47473">
    <property type="entry name" value="EF-hand"/>
    <property type="match status" value="2"/>
</dbReference>
<dbReference type="AlphaFoldDB" id="A0A7S4K6M2"/>
<dbReference type="PROSITE" id="PS00018">
    <property type="entry name" value="EF_HAND_1"/>
    <property type="match status" value="4"/>
</dbReference>
<evidence type="ECO:0000256" key="3">
    <source>
        <dbReference type="ARBA" id="ARBA00022837"/>
    </source>
</evidence>
<dbReference type="InterPro" id="IPR018247">
    <property type="entry name" value="EF_Hand_1_Ca_BS"/>
</dbReference>
<dbReference type="Gene3D" id="1.10.238.10">
    <property type="entry name" value="EF-hand"/>
    <property type="match status" value="3"/>
</dbReference>
<feature type="domain" description="EF-hand" evidence="5">
    <location>
        <begin position="360"/>
        <end position="395"/>
    </location>
</feature>
<accession>A0A7S4K6M2</accession>
<evidence type="ECO:0000259" key="5">
    <source>
        <dbReference type="PROSITE" id="PS50222"/>
    </source>
</evidence>
<feature type="domain" description="EF-hand" evidence="5">
    <location>
        <begin position="320"/>
        <end position="355"/>
    </location>
</feature>
<feature type="region of interest" description="Disordered" evidence="4">
    <location>
        <begin position="1"/>
        <end position="30"/>
    </location>
</feature>
<keyword evidence="3" id="KW-0106">Calcium</keyword>
<dbReference type="PANTHER" id="PTHR45942">
    <property type="entry name" value="PROTEIN PHOSPATASE 3 REGULATORY SUBUNIT B ALPHA ISOFORM TYPE 1"/>
    <property type="match status" value="1"/>
</dbReference>
<sequence length="437" mass="49026">MSNSSVKKNAHLRRASNVAGKSNKNAKPKSASDYCKLTRAAIEFQILTLQSELKVLDELMEMSDDEKMTTLFELLDKDGDRKIDAVELADGLRKVRGDVAFEEGLILAIDRVANFDKDGDAKLDRKEFENLIMTILEAVGCTFSELSELLVMQVLFSPTGNTMMENIAGEIISEDVDDAVKEEEELLHALADERMEALFALFDIDNDGSIDFKEVVLGMYKLTDDIDGASKAAVSAILLFDENNSKSLDYEEFTKLMINVAATSSMTFDDIADSLTRLAAQPVAMSDEDISSLFAMDQTLNRLKDIQKSDSNESITIDALELAKIDRLFELFDLDENGSIDFHELALGLRKFQEATKMEETVEQCIKAFDAFDTNSDEKLDRDEFPRFIAQFARMACSDLSELIDFMIVTSALKENKESEEKYIKSIGASDLYYWGY</sequence>
<feature type="domain" description="EF-hand" evidence="5">
    <location>
        <begin position="115"/>
        <end position="138"/>
    </location>
</feature>
<dbReference type="EMBL" id="HBKQ01058690">
    <property type="protein sequence ID" value="CAE2285431.1"/>
    <property type="molecule type" value="Transcribed_RNA"/>
</dbReference>
<feature type="compositionally biased region" description="Low complexity" evidence="4">
    <location>
        <begin position="21"/>
        <end position="30"/>
    </location>
</feature>
<dbReference type="SMART" id="SM00054">
    <property type="entry name" value="EFh"/>
    <property type="match status" value="6"/>
</dbReference>
<dbReference type="Pfam" id="PF13499">
    <property type="entry name" value="EF-hand_7"/>
    <property type="match status" value="1"/>
</dbReference>
<gene>
    <name evidence="6" type="ORF">OAUR00152_LOCUS40074</name>
</gene>
<dbReference type="CDD" id="cd00051">
    <property type="entry name" value="EFh"/>
    <property type="match status" value="1"/>
</dbReference>